<evidence type="ECO:0000313" key="4">
    <source>
        <dbReference type="WBParaSite" id="TMUE_0000002318.1"/>
    </source>
</evidence>
<name>A0A5S6Q557_TRIMR</name>
<protein>
    <submittedName>
        <fullName evidence="4">COesterase domain-containing protein</fullName>
    </submittedName>
</protein>
<dbReference type="SUPFAM" id="SSF53474">
    <property type="entry name" value="alpha/beta-Hydrolases"/>
    <property type="match status" value="1"/>
</dbReference>
<dbReference type="STRING" id="70415.A0A5S6Q557"/>
<dbReference type="WBParaSite" id="TMUE_0000002318.1">
    <property type="protein sequence ID" value="TMUE_0000002318.1"/>
    <property type="gene ID" value="WBGene00298166"/>
</dbReference>
<dbReference type="InterPro" id="IPR002018">
    <property type="entry name" value="CarbesteraseB"/>
</dbReference>
<sequence>MNYNHPFLAHTYFTPVVDRYRENQSIIPTQPEKMVAENARLPLMIGTTSGECIAYVSWLAFLAQNDRLDMKNIEYVAPSFRFQNAEQVKQAIYHYYFNKDVPISEANYSQTLIQIVTDQNIYVPAIKEMTLYRKKHLPIYAYQFDYVDENLQLKHLNFAIKNQGAAHGFDLVYLFQSMSVLDPRKIDLQWNSLDQNVTAYLAVTLTNFVKTGNPNGPVKSFERRIYPYWSSFDVGWGRQMTIGRGNTLERVPLGLLYFGQKRSK</sequence>
<dbReference type="Gene3D" id="3.40.50.1820">
    <property type="entry name" value="alpha/beta hydrolase"/>
    <property type="match status" value="1"/>
</dbReference>
<comment type="similarity">
    <text evidence="1">Belongs to the type-B carboxylesterase/lipase family.</text>
</comment>
<accession>A0A5S6Q557</accession>
<dbReference type="InterPro" id="IPR051093">
    <property type="entry name" value="Neuroligin/BSAL"/>
</dbReference>
<dbReference type="PANTHER" id="PTHR43903">
    <property type="entry name" value="NEUROLIGIN"/>
    <property type="match status" value="1"/>
</dbReference>
<dbReference type="AlphaFoldDB" id="A0A5S6Q557"/>
<dbReference type="Pfam" id="PF00135">
    <property type="entry name" value="COesterase"/>
    <property type="match status" value="1"/>
</dbReference>
<organism evidence="3 4">
    <name type="scientific">Trichuris muris</name>
    <name type="common">Mouse whipworm</name>
    <dbReference type="NCBI Taxonomy" id="70415"/>
    <lineage>
        <taxon>Eukaryota</taxon>
        <taxon>Metazoa</taxon>
        <taxon>Ecdysozoa</taxon>
        <taxon>Nematoda</taxon>
        <taxon>Enoplea</taxon>
        <taxon>Dorylaimia</taxon>
        <taxon>Trichinellida</taxon>
        <taxon>Trichuridae</taxon>
        <taxon>Trichuris</taxon>
    </lineage>
</organism>
<dbReference type="InterPro" id="IPR029058">
    <property type="entry name" value="AB_hydrolase_fold"/>
</dbReference>
<evidence type="ECO:0000256" key="1">
    <source>
        <dbReference type="ARBA" id="ARBA00005964"/>
    </source>
</evidence>
<feature type="domain" description="Carboxylesterase type B" evidence="2">
    <location>
        <begin position="9"/>
        <end position="245"/>
    </location>
</feature>
<dbReference type="Proteomes" id="UP000046395">
    <property type="component" value="Unassembled WGS sequence"/>
</dbReference>
<evidence type="ECO:0000259" key="2">
    <source>
        <dbReference type="Pfam" id="PF00135"/>
    </source>
</evidence>
<evidence type="ECO:0000313" key="3">
    <source>
        <dbReference type="Proteomes" id="UP000046395"/>
    </source>
</evidence>
<reference evidence="4" key="1">
    <citation type="submission" date="2019-12" db="UniProtKB">
        <authorList>
            <consortium name="WormBaseParasite"/>
        </authorList>
    </citation>
    <scope>IDENTIFICATION</scope>
</reference>
<proteinExistence type="inferred from homology"/>
<keyword evidence="3" id="KW-1185">Reference proteome</keyword>